<accession>A0A654TZ87</accession>
<gene>
    <name evidence="1" type="ORF">ERS007657_01399</name>
    <name evidence="2" type="ORF">ERS007741_00185</name>
</gene>
<evidence type="ECO:0000313" key="2">
    <source>
        <dbReference type="EMBL" id="COV56685.1"/>
    </source>
</evidence>
<dbReference type="EMBL" id="CHKL01000009">
    <property type="protein sequence ID" value="COV56685.1"/>
    <property type="molecule type" value="Genomic_DNA"/>
</dbReference>
<dbReference type="EMBL" id="CGCX01000426">
    <property type="protein sequence ID" value="CFR75784.1"/>
    <property type="molecule type" value="Genomic_DNA"/>
</dbReference>
<proteinExistence type="predicted"/>
<dbReference type="AlphaFoldDB" id="A0A654TZ87"/>
<sequence>MADRYTVCPIRSANSSQVSGRLSHADGSRKPYSTRLRLREMSPSYMPPICGTVTCDSSITSRKSSGK</sequence>
<dbReference type="Proteomes" id="UP000048600">
    <property type="component" value="Unassembled WGS sequence"/>
</dbReference>
<organism evidence="1 3">
    <name type="scientific">Mycobacterium tuberculosis</name>
    <dbReference type="NCBI Taxonomy" id="1773"/>
    <lineage>
        <taxon>Bacteria</taxon>
        <taxon>Bacillati</taxon>
        <taxon>Actinomycetota</taxon>
        <taxon>Actinomycetes</taxon>
        <taxon>Mycobacteriales</taxon>
        <taxon>Mycobacteriaceae</taxon>
        <taxon>Mycobacterium</taxon>
        <taxon>Mycobacterium tuberculosis complex</taxon>
    </lineage>
</organism>
<evidence type="ECO:0000313" key="1">
    <source>
        <dbReference type="EMBL" id="CFR75784.1"/>
    </source>
</evidence>
<name>A0A654TZ87_MYCTX</name>
<protein>
    <submittedName>
        <fullName evidence="1">Uncharacterized protein</fullName>
    </submittedName>
</protein>
<reference evidence="3 4" key="1">
    <citation type="submission" date="2015-03" db="EMBL/GenBank/DDBJ databases">
        <authorList>
            <consortium name="Pathogen Informatics"/>
        </authorList>
    </citation>
    <scope>NUCLEOTIDE SEQUENCE [LARGE SCALE GENOMIC DNA]</scope>
    <source>
        <strain evidence="1 3">C09601061</strain>
        <strain evidence="2 4">P00601463</strain>
    </source>
</reference>
<dbReference type="Proteomes" id="UP000046680">
    <property type="component" value="Unassembled WGS sequence"/>
</dbReference>
<evidence type="ECO:0000313" key="3">
    <source>
        <dbReference type="Proteomes" id="UP000046680"/>
    </source>
</evidence>
<evidence type="ECO:0000313" key="4">
    <source>
        <dbReference type="Proteomes" id="UP000048600"/>
    </source>
</evidence>